<feature type="domain" description="Recombinase zinc beta ribbon" evidence="1">
    <location>
        <begin position="30"/>
        <end position="85"/>
    </location>
</feature>
<dbReference type="Pfam" id="PF13408">
    <property type="entry name" value="Zn_ribbon_recom"/>
    <property type="match status" value="1"/>
</dbReference>
<evidence type="ECO:0000259" key="1">
    <source>
        <dbReference type="Pfam" id="PF13408"/>
    </source>
</evidence>
<evidence type="ECO:0000313" key="2">
    <source>
        <dbReference type="EMBL" id="SCF25314.1"/>
    </source>
</evidence>
<organism evidence="2 3">
    <name type="scientific">Micromonospora marina</name>
    <dbReference type="NCBI Taxonomy" id="307120"/>
    <lineage>
        <taxon>Bacteria</taxon>
        <taxon>Bacillati</taxon>
        <taxon>Actinomycetota</taxon>
        <taxon>Actinomycetes</taxon>
        <taxon>Micromonosporales</taxon>
        <taxon>Micromonosporaceae</taxon>
        <taxon>Micromonospora</taxon>
    </lineage>
</organism>
<keyword evidence="3" id="KW-1185">Reference proteome</keyword>
<name>A0A1C4YXA3_9ACTN</name>
<gene>
    <name evidence="2" type="ORF">GA0070215_11369</name>
</gene>
<dbReference type="AlphaFoldDB" id="A0A1C4YXA3"/>
<sequence length="113" mass="12191">MVLEARGEAHSQRAASDYDPTRRIGAADPITCPRCGCKYVVTSATGKLRRYRYYTCFIRARYGPAGCCAARIDADLLDDGVAEALIDFIRLNDLTVKLASSRVGKTNSAAIGG</sequence>
<evidence type="ECO:0000313" key="3">
    <source>
        <dbReference type="Proteomes" id="UP000198551"/>
    </source>
</evidence>
<protein>
    <submittedName>
        <fullName evidence="2">Recombinase zinc beta ribbon domain-containing protein</fullName>
    </submittedName>
</protein>
<dbReference type="RefSeq" id="WP_244167024.1">
    <property type="nucleotide sequence ID" value="NZ_FMCV01000013.1"/>
</dbReference>
<proteinExistence type="predicted"/>
<dbReference type="EMBL" id="FMCV01000013">
    <property type="protein sequence ID" value="SCF25314.1"/>
    <property type="molecule type" value="Genomic_DNA"/>
</dbReference>
<dbReference type="InterPro" id="IPR025827">
    <property type="entry name" value="Zn_ribbon_recom_dom"/>
</dbReference>
<dbReference type="Proteomes" id="UP000198551">
    <property type="component" value="Unassembled WGS sequence"/>
</dbReference>
<accession>A0A1C4YXA3</accession>
<reference evidence="3" key="1">
    <citation type="submission" date="2016-06" db="EMBL/GenBank/DDBJ databases">
        <authorList>
            <person name="Varghese N."/>
        </authorList>
    </citation>
    <scope>NUCLEOTIDE SEQUENCE [LARGE SCALE GENOMIC DNA]</scope>
    <source>
        <strain evidence="3">DSM 45555</strain>
    </source>
</reference>